<comment type="caution">
    <text evidence="1">The sequence shown here is derived from an EMBL/GenBank/DDBJ whole genome shotgun (WGS) entry which is preliminary data.</text>
</comment>
<evidence type="ECO:0000313" key="2">
    <source>
        <dbReference type="Proteomes" id="UP000822688"/>
    </source>
</evidence>
<name>A0A8T0J437_CERPU</name>
<protein>
    <submittedName>
        <fullName evidence="1">Uncharacterized protein</fullName>
    </submittedName>
</protein>
<sequence length="122" mass="14170">MTSTRTGFETKVRFTVTFTAHNLACYVFACCGNVLSRIEKTSVGIFIFLQCWAAGGPPIWCFSVLQCSSVFTSLKIQEIWKWSLLISRWDAKWPTLAVRWWIMICLRIFYSVEKSELQRHCS</sequence>
<evidence type="ECO:0000313" key="1">
    <source>
        <dbReference type="EMBL" id="KAG0589972.1"/>
    </source>
</evidence>
<reference evidence="1" key="1">
    <citation type="submission" date="2020-06" db="EMBL/GenBank/DDBJ databases">
        <title>WGS assembly of Ceratodon purpureus strain R40.</title>
        <authorList>
            <person name="Carey S.B."/>
            <person name="Jenkins J."/>
            <person name="Shu S."/>
            <person name="Lovell J.T."/>
            <person name="Sreedasyam A."/>
            <person name="Maumus F."/>
            <person name="Tiley G.P."/>
            <person name="Fernandez-Pozo N."/>
            <person name="Barry K."/>
            <person name="Chen C."/>
            <person name="Wang M."/>
            <person name="Lipzen A."/>
            <person name="Daum C."/>
            <person name="Saski C.A."/>
            <person name="Payton A.C."/>
            <person name="Mcbreen J.C."/>
            <person name="Conrad R.E."/>
            <person name="Kollar L.M."/>
            <person name="Olsson S."/>
            <person name="Huttunen S."/>
            <person name="Landis J.B."/>
            <person name="Wickett N.J."/>
            <person name="Johnson M.G."/>
            <person name="Rensing S.A."/>
            <person name="Grimwood J."/>
            <person name="Schmutz J."/>
            <person name="Mcdaniel S.F."/>
        </authorList>
    </citation>
    <scope>NUCLEOTIDE SEQUENCE</scope>
    <source>
        <strain evidence="1">R40</strain>
    </source>
</reference>
<gene>
    <name evidence="1" type="ORF">KC19_1G060600</name>
</gene>
<feature type="non-terminal residue" evidence="1">
    <location>
        <position position="122"/>
    </location>
</feature>
<proteinExistence type="predicted"/>
<organism evidence="1 2">
    <name type="scientific">Ceratodon purpureus</name>
    <name type="common">Fire moss</name>
    <name type="synonym">Dicranum purpureum</name>
    <dbReference type="NCBI Taxonomy" id="3225"/>
    <lineage>
        <taxon>Eukaryota</taxon>
        <taxon>Viridiplantae</taxon>
        <taxon>Streptophyta</taxon>
        <taxon>Embryophyta</taxon>
        <taxon>Bryophyta</taxon>
        <taxon>Bryophytina</taxon>
        <taxon>Bryopsida</taxon>
        <taxon>Dicranidae</taxon>
        <taxon>Pseudoditrichales</taxon>
        <taxon>Ditrichaceae</taxon>
        <taxon>Ceratodon</taxon>
    </lineage>
</organism>
<dbReference type="Proteomes" id="UP000822688">
    <property type="component" value="Chromosome 1"/>
</dbReference>
<dbReference type="EMBL" id="CM026421">
    <property type="protein sequence ID" value="KAG0589972.1"/>
    <property type="molecule type" value="Genomic_DNA"/>
</dbReference>
<accession>A0A8T0J437</accession>
<keyword evidence="2" id="KW-1185">Reference proteome</keyword>
<dbReference type="AlphaFoldDB" id="A0A8T0J437"/>